<dbReference type="PANTHER" id="PTHR30629:SF2">
    <property type="entry name" value="PROPHAGE INTEGRASE INTS-RELATED"/>
    <property type="match status" value="1"/>
</dbReference>
<keyword evidence="3" id="KW-0472">Membrane</keyword>
<evidence type="ECO:0000313" key="5">
    <source>
        <dbReference type="Proteomes" id="UP000254079"/>
    </source>
</evidence>
<sequence>MQELTKEKSSPYIFPLSTNGKRPVRTTVWLALSCISGLLILTLKFLQHVDLRRTCKTLMGEAGISKEIRDRIQNHALNDVSSKHYDRYDYLPEKRRALEIWGGPG</sequence>
<gene>
    <name evidence="4" type="ORF">NCTC8622_04515</name>
</gene>
<keyword evidence="3" id="KW-0812">Transmembrane</keyword>
<dbReference type="GO" id="GO:0003677">
    <property type="term" value="F:DNA binding"/>
    <property type="evidence" value="ECO:0007669"/>
    <property type="project" value="InterPro"/>
</dbReference>
<evidence type="ECO:0000313" key="4">
    <source>
        <dbReference type="EMBL" id="STI85422.1"/>
    </source>
</evidence>
<dbReference type="GO" id="GO:0015074">
    <property type="term" value="P:DNA integration"/>
    <property type="evidence" value="ECO:0007669"/>
    <property type="project" value="UniProtKB-KW"/>
</dbReference>
<organism evidence="4 5">
    <name type="scientific">Escherichia coli</name>
    <dbReference type="NCBI Taxonomy" id="562"/>
    <lineage>
        <taxon>Bacteria</taxon>
        <taxon>Pseudomonadati</taxon>
        <taxon>Pseudomonadota</taxon>
        <taxon>Gammaproteobacteria</taxon>
        <taxon>Enterobacterales</taxon>
        <taxon>Enterobacteriaceae</taxon>
        <taxon>Escherichia</taxon>
    </lineage>
</organism>
<name>A0A376U807_ECOLX</name>
<dbReference type="SUPFAM" id="SSF56349">
    <property type="entry name" value="DNA breaking-rejoining enzymes"/>
    <property type="match status" value="1"/>
</dbReference>
<accession>A0A376U807</accession>
<dbReference type="InterPro" id="IPR050808">
    <property type="entry name" value="Phage_Integrase"/>
</dbReference>
<dbReference type="PANTHER" id="PTHR30629">
    <property type="entry name" value="PROPHAGE INTEGRASE"/>
    <property type="match status" value="1"/>
</dbReference>
<keyword evidence="2" id="KW-0229">DNA integration</keyword>
<proteinExistence type="inferred from homology"/>
<evidence type="ECO:0000256" key="2">
    <source>
        <dbReference type="ARBA" id="ARBA00022908"/>
    </source>
</evidence>
<dbReference type="Proteomes" id="UP000254079">
    <property type="component" value="Unassembled WGS sequence"/>
</dbReference>
<dbReference type="InterPro" id="IPR011010">
    <property type="entry name" value="DNA_brk_join_enz"/>
</dbReference>
<evidence type="ECO:0000256" key="3">
    <source>
        <dbReference type="SAM" id="Phobius"/>
    </source>
</evidence>
<feature type="transmembrane region" description="Helical" evidence="3">
    <location>
        <begin position="27"/>
        <end position="46"/>
    </location>
</feature>
<comment type="similarity">
    <text evidence="1">Belongs to the 'phage' integrase family.</text>
</comment>
<keyword evidence="3" id="KW-1133">Transmembrane helix</keyword>
<evidence type="ECO:0000256" key="1">
    <source>
        <dbReference type="ARBA" id="ARBA00008857"/>
    </source>
</evidence>
<protein>
    <submittedName>
        <fullName evidence="4">Integrase</fullName>
    </submittedName>
</protein>
<dbReference type="AlphaFoldDB" id="A0A376U807"/>
<reference evidence="4 5" key="1">
    <citation type="submission" date="2018-06" db="EMBL/GenBank/DDBJ databases">
        <authorList>
            <consortium name="Pathogen Informatics"/>
            <person name="Doyle S."/>
        </authorList>
    </citation>
    <scope>NUCLEOTIDE SEQUENCE [LARGE SCALE GENOMIC DNA]</scope>
    <source>
        <strain evidence="4 5">NCTC8622</strain>
    </source>
</reference>
<dbReference type="EMBL" id="UGCP01000002">
    <property type="protein sequence ID" value="STI85422.1"/>
    <property type="molecule type" value="Genomic_DNA"/>
</dbReference>